<dbReference type="InterPro" id="IPR044824">
    <property type="entry name" value="MAIN-like"/>
</dbReference>
<keyword evidence="3" id="KW-1185">Reference proteome</keyword>
<feature type="domain" description="Aminotransferase-like plant mobile" evidence="1">
    <location>
        <begin position="37"/>
        <end position="181"/>
    </location>
</feature>
<dbReference type="InterPro" id="IPR019557">
    <property type="entry name" value="AminoTfrase-like_pln_mobile"/>
</dbReference>
<dbReference type="Proteomes" id="UP000289738">
    <property type="component" value="Chromosome A06"/>
</dbReference>
<protein>
    <recommendedName>
        <fullName evidence="1">Aminotransferase-like plant mobile domain-containing protein</fullName>
    </recommendedName>
</protein>
<comment type="caution">
    <text evidence="2">The sequence shown here is derived from an EMBL/GenBank/DDBJ whole genome shotgun (WGS) entry which is preliminary data.</text>
</comment>
<name>A0A445CVJ8_ARAHY</name>
<sequence>MRHDTRWYNLRLLLLRRVSHTLAPPNPIVPYLREAGFGNTVLLRDFVFDNSLITVFIERWRSETHTFHLPWGECTITLQDVVYHLRLRMHGKPLLGAKQPHGQQQGAQRKESFSIKLTWLWDRVWHMPDTADPATLQQYTKCDILLLIECYLMIDKSNNQRCRGLSWGSAVLAWMYYSLYSTTYRDTTDIFRGYTIDFLSGVHLRDRIEILMNGLDCIKGMMTLQMRLLSNC</sequence>
<dbReference type="AlphaFoldDB" id="A0A445CVJ8"/>
<gene>
    <name evidence="2" type="ORF">Ahy_A06g030200</name>
</gene>
<evidence type="ECO:0000313" key="2">
    <source>
        <dbReference type="EMBL" id="RYR54947.1"/>
    </source>
</evidence>
<evidence type="ECO:0000259" key="1">
    <source>
        <dbReference type="Pfam" id="PF10536"/>
    </source>
</evidence>
<dbReference type="PANTHER" id="PTHR46033">
    <property type="entry name" value="PROTEIN MAIN-LIKE 2"/>
    <property type="match status" value="1"/>
</dbReference>
<reference evidence="2 3" key="1">
    <citation type="submission" date="2019-01" db="EMBL/GenBank/DDBJ databases">
        <title>Sequencing of cultivated peanut Arachis hypogaea provides insights into genome evolution and oil improvement.</title>
        <authorList>
            <person name="Chen X."/>
        </authorList>
    </citation>
    <scope>NUCLEOTIDE SEQUENCE [LARGE SCALE GENOMIC DNA]</scope>
    <source>
        <strain evidence="3">cv. Fuhuasheng</strain>
        <tissue evidence="2">Leaves</tissue>
    </source>
</reference>
<dbReference type="Pfam" id="PF10536">
    <property type="entry name" value="PMD"/>
    <property type="match status" value="1"/>
</dbReference>
<evidence type="ECO:0000313" key="3">
    <source>
        <dbReference type="Proteomes" id="UP000289738"/>
    </source>
</evidence>
<organism evidence="2 3">
    <name type="scientific">Arachis hypogaea</name>
    <name type="common">Peanut</name>
    <dbReference type="NCBI Taxonomy" id="3818"/>
    <lineage>
        <taxon>Eukaryota</taxon>
        <taxon>Viridiplantae</taxon>
        <taxon>Streptophyta</taxon>
        <taxon>Embryophyta</taxon>
        <taxon>Tracheophyta</taxon>
        <taxon>Spermatophyta</taxon>
        <taxon>Magnoliopsida</taxon>
        <taxon>eudicotyledons</taxon>
        <taxon>Gunneridae</taxon>
        <taxon>Pentapetalae</taxon>
        <taxon>rosids</taxon>
        <taxon>fabids</taxon>
        <taxon>Fabales</taxon>
        <taxon>Fabaceae</taxon>
        <taxon>Papilionoideae</taxon>
        <taxon>50 kb inversion clade</taxon>
        <taxon>dalbergioids sensu lato</taxon>
        <taxon>Dalbergieae</taxon>
        <taxon>Pterocarpus clade</taxon>
        <taxon>Arachis</taxon>
    </lineage>
</organism>
<dbReference type="EMBL" id="SDMP01000006">
    <property type="protein sequence ID" value="RYR54947.1"/>
    <property type="molecule type" value="Genomic_DNA"/>
</dbReference>
<dbReference type="PANTHER" id="PTHR46033:SF8">
    <property type="entry name" value="PROTEIN MAINTENANCE OF MERISTEMS-LIKE"/>
    <property type="match status" value="1"/>
</dbReference>
<accession>A0A445CVJ8</accession>
<proteinExistence type="predicted"/>
<dbReference type="GO" id="GO:0010073">
    <property type="term" value="P:meristem maintenance"/>
    <property type="evidence" value="ECO:0007669"/>
    <property type="project" value="InterPro"/>
</dbReference>